<accession>A0ABW4XKV8</accession>
<organism evidence="5 6">
    <name type="scientific">Corallincola platygyrae</name>
    <dbReference type="NCBI Taxonomy" id="1193278"/>
    <lineage>
        <taxon>Bacteria</taxon>
        <taxon>Pseudomonadati</taxon>
        <taxon>Pseudomonadota</taxon>
        <taxon>Gammaproteobacteria</taxon>
        <taxon>Alteromonadales</taxon>
        <taxon>Psychromonadaceae</taxon>
        <taxon>Corallincola</taxon>
    </lineage>
</organism>
<sequence>MAFYFFLSGIFSLALGASNFEALINEAENKSLSEPARVKEIVAQLTPQRDSLSPQERDRLLLVEAHQLVLNGAYEHAKQKINSLFYHHVDTEQMIRAYSLLSQMAYVESDYERAFRYLNEMLPLVELTDDIESQHTVYNVAAEQFIGASDFERAEEYALKDLAVAKKLGTDKAQCNALIGLLFIHSAMQRHAEVESTYQTALEYCVRANEGLYIGMAKHTYAEVLIVRGAYPQAHKMMLEGLAHLEEIEYRWGIIEAKLGLAKVLSLMGNDNGAEQLLQQMLPEAQRYEMLVEYADALLLAAELEEKKGNHAAVAKYYKEHRMVSRRIMDDSKAQRLAFLQTQFETNEKNQQLAMLEKEQQLAQLRQEANTRRMWILGGVLAVSIGICFALFFMMTRYKSHSHQFRYLASVDGLTEIYNRRHAMEIAEQLFASHQQRGAPFSVIMADIDWFKQVNDNYGHAAGDRILKEVANQLRASIRQNDILARTGGEEFTLFLPGASKQQAQAVVDRCRLSMVPVHEQGKMLSVTLSYGVAVTEKADESLTVELLMDRADKALYAAKRAGRDRVEFFGTHQQHPYPHENLTS</sequence>
<dbReference type="InterPro" id="IPR043128">
    <property type="entry name" value="Rev_trsase/Diguanyl_cyclase"/>
</dbReference>
<feature type="transmembrane region" description="Helical" evidence="3">
    <location>
        <begin position="374"/>
        <end position="396"/>
    </location>
</feature>
<evidence type="ECO:0000313" key="6">
    <source>
        <dbReference type="Proteomes" id="UP001597380"/>
    </source>
</evidence>
<evidence type="ECO:0000256" key="2">
    <source>
        <dbReference type="ARBA" id="ARBA00034247"/>
    </source>
</evidence>
<gene>
    <name evidence="5" type="ORF">ACFSJ3_06395</name>
</gene>
<evidence type="ECO:0000256" key="1">
    <source>
        <dbReference type="ARBA" id="ARBA00012528"/>
    </source>
</evidence>
<keyword evidence="3" id="KW-0812">Transmembrane</keyword>
<evidence type="ECO:0000313" key="5">
    <source>
        <dbReference type="EMBL" id="MFD2095612.1"/>
    </source>
</evidence>
<dbReference type="Pfam" id="PF00990">
    <property type="entry name" value="GGDEF"/>
    <property type="match status" value="1"/>
</dbReference>
<evidence type="ECO:0000256" key="3">
    <source>
        <dbReference type="SAM" id="Phobius"/>
    </source>
</evidence>
<dbReference type="SMART" id="SM00267">
    <property type="entry name" value="GGDEF"/>
    <property type="match status" value="1"/>
</dbReference>
<reference evidence="6" key="1">
    <citation type="journal article" date="2019" name="Int. J. Syst. Evol. Microbiol.">
        <title>The Global Catalogue of Microorganisms (GCM) 10K type strain sequencing project: providing services to taxonomists for standard genome sequencing and annotation.</title>
        <authorList>
            <consortium name="The Broad Institute Genomics Platform"/>
            <consortium name="The Broad Institute Genome Sequencing Center for Infectious Disease"/>
            <person name="Wu L."/>
            <person name="Ma J."/>
        </authorList>
    </citation>
    <scope>NUCLEOTIDE SEQUENCE [LARGE SCALE GENOMIC DNA]</scope>
    <source>
        <strain evidence="6">CGMCC 1.10992</strain>
    </source>
</reference>
<keyword evidence="3" id="KW-1133">Transmembrane helix</keyword>
<dbReference type="CDD" id="cd01949">
    <property type="entry name" value="GGDEF"/>
    <property type="match status" value="1"/>
</dbReference>
<dbReference type="Proteomes" id="UP001597380">
    <property type="component" value="Unassembled WGS sequence"/>
</dbReference>
<feature type="domain" description="GGDEF" evidence="4">
    <location>
        <begin position="439"/>
        <end position="572"/>
    </location>
</feature>
<dbReference type="NCBIfam" id="TIGR00254">
    <property type="entry name" value="GGDEF"/>
    <property type="match status" value="1"/>
</dbReference>
<comment type="caution">
    <text evidence="5">The sequence shown here is derived from an EMBL/GenBank/DDBJ whole genome shotgun (WGS) entry which is preliminary data.</text>
</comment>
<keyword evidence="6" id="KW-1185">Reference proteome</keyword>
<dbReference type="SUPFAM" id="SSF48452">
    <property type="entry name" value="TPR-like"/>
    <property type="match status" value="1"/>
</dbReference>
<dbReference type="InterPro" id="IPR029787">
    <property type="entry name" value="Nucleotide_cyclase"/>
</dbReference>
<dbReference type="EC" id="2.7.7.65" evidence="1"/>
<comment type="catalytic activity">
    <reaction evidence="2">
        <text>2 GTP = 3',3'-c-di-GMP + 2 diphosphate</text>
        <dbReference type="Rhea" id="RHEA:24898"/>
        <dbReference type="ChEBI" id="CHEBI:33019"/>
        <dbReference type="ChEBI" id="CHEBI:37565"/>
        <dbReference type="ChEBI" id="CHEBI:58805"/>
        <dbReference type="EC" id="2.7.7.65"/>
    </reaction>
</comment>
<evidence type="ECO:0000259" key="4">
    <source>
        <dbReference type="PROSITE" id="PS50887"/>
    </source>
</evidence>
<dbReference type="Gene3D" id="3.30.70.270">
    <property type="match status" value="1"/>
</dbReference>
<dbReference type="PANTHER" id="PTHR45138">
    <property type="entry name" value="REGULATORY COMPONENTS OF SENSORY TRANSDUCTION SYSTEM"/>
    <property type="match status" value="1"/>
</dbReference>
<dbReference type="InterPro" id="IPR050469">
    <property type="entry name" value="Diguanylate_Cyclase"/>
</dbReference>
<dbReference type="InterPro" id="IPR000160">
    <property type="entry name" value="GGDEF_dom"/>
</dbReference>
<dbReference type="PROSITE" id="PS50887">
    <property type="entry name" value="GGDEF"/>
    <property type="match status" value="1"/>
</dbReference>
<proteinExistence type="predicted"/>
<dbReference type="PANTHER" id="PTHR45138:SF9">
    <property type="entry name" value="DIGUANYLATE CYCLASE DGCM-RELATED"/>
    <property type="match status" value="1"/>
</dbReference>
<dbReference type="RefSeq" id="WP_345340316.1">
    <property type="nucleotide sequence ID" value="NZ_BAABLI010000014.1"/>
</dbReference>
<dbReference type="Gene3D" id="1.25.40.10">
    <property type="entry name" value="Tetratricopeptide repeat domain"/>
    <property type="match status" value="2"/>
</dbReference>
<dbReference type="InterPro" id="IPR011990">
    <property type="entry name" value="TPR-like_helical_dom_sf"/>
</dbReference>
<keyword evidence="3" id="KW-0472">Membrane</keyword>
<dbReference type="EMBL" id="JBHUHT010000009">
    <property type="protein sequence ID" value="MFD2095612.1"/>
    <property type="molecule type" value="Genomic_DNA"/>
</dbReference>
<dbReference type="SUPFAM" id="SSF55073">
    <property type="entry name" value="Nucleotide cyclase"/>
    <property type="match status" value="1"/>
</dbReference>
<protein>
    <recommendedName>
        <fullName evidence="1">diguanylate cyclase</fullName>
        <ecNumber evidence="1">2.7.7.65</ecNumber>
    </recommendedName>
</protein>
<name>A0ABW4XKV8_9GAMM</name>